<evidence type="ECO:0000259" key="1">
    <source>
        <dbReference type="Pfam" id="PF18962"/>
    </source>
</evidence>
<dbReference type="Gene3D" id="2.60.40.10">
    <property type="entry name" value="Immunoglobulins"/>
    <property type="match status" value="1"/>
</dbReference>
<feature type="domain" description="Secretion system C-terminal sorting" evidence="1">
    <location>
        <begin position="295"/>
        <end position="365"/>
    </location>
</feature>
<proteinExistence type="predicted"/>
<evidence type="ECO:0000313" key="3">
    <source>
        <dbReference type="EMBL" id="MBD1397338.1"/>
    </source>
</evidence>
<dbReference type="InterPro" id="IPR013783">
    <property type="entry name" value="Ig-like_fold"/>
</dbReference>
<protein>
    <submittedName>
        <fullName evidence="3">T9SS type A sorting domain-containing protein</fullName>
    </submittedName>
</protein>
<dbReference type="Gene3D" id="2.60.40.3080">
    <property type="match status" value="1"/>
</dbReference>
<accession>A0ABR7XGB0</accession>
<organism evidence="3 4">
    <name type="scientific">Pontibacter aquaedesilientis</name>
    <dbReference type="NCBI Taxonomy" id="2766980"/>
    <lineage>
        <taxon>Bacteria</taxon>
        <taxon>Pseudomonadati</taxon>
        <taxon>Bacteroidota</taxon>
        <taxon>Cytophagia</taxon>
        <taxon>Cytophagales</taxon>
        <taxon>Hymenobacteraceae</taxon>
        <taxon>Pontibacter</taxon>
    </lineage>
</organism>
<dbReference type="InterPro" id="IPR026444">
    <property type="entry name" value="Secre_tail"/>
</dbReference>
<dbReference type="Pfam" id="PF19408">
    <property type="entry name" value="PKD_6"/>
    <property type="match status" value="1"/>
</dbReference>
<gene>
    <name evidence="3" type="ORF">H9Q13_09190</name>
</gene>
<dbReference type="NCBIfam" id="TIGR04183">
    <property type="entry name" value="Por_Secre_tail"/>
    <property type="match status" value="1"/>
</dbReference>
<dbReference type="EMBL" id="JACXAJ010000003">
    <property type="protein sequence ID" value="MBD1397338.1"/>
    <property type="molecule type" value="Genomic_DNA"/>
</dbReference>
<dbReference type="Pfam" id="PF18962">
    <property type="entry name" value="Por_Secre_tail"/>
    <property type="match status" value="1"/>
</dbReference>
<feature type="domain" description="PKD-like" evidence="2">
    <location>
        <begin position="33"/>
        <end position="110"/>
    </location>
</feature>
<dbReference type="Proteomes" id="UP000625551">
    <property type="component" value="Unassembled WGS sequence"/>
</dbReference>
<evidence type="ECO:0000259" key="2">
    <source>
        <dbReference type="Pfam" id="PF19408"/>
    </source>
</evidence>
<name>A0ABR7XGB0_9BACT</name>
<reference evidence="3 4" key="1">
    <citation type="submission" date="2020-09" db="EMBL/GenBank/DDBJ databases">
        <title>Genome sequencing and assembly of Pontibacter sp.</title>
        <authorList>
            <person name="Chhetri G."/>
        </authorList>
    </citation>
    <scope>NUCLEOTIDE SEQUENCE [LARGE SCALE GENOMIC DNA]</scope>
    <source>
        <strain evidence="3 4">JH31</strain>
    </source>
</reference>
<keyword evidence="4" id="KW-1185">Reference proteome</keyword>
<comment type="caution">
    <text evidence="3">The sequence shown here is derived from an EMBL/GenBank/DDBJ whole genome shotgun (WGS) entry which is preliminary data.</text>
</comment>
<sequence length="369" mass="39468">MVGKNAGVISVLTMNSYGTSGIRQLQVEVTNVPAQPEAIVGPASLCGVGKATYRVQPFVGGIAYQWSLPTGWAVISGQGTGEIEVEAGAGKGTISVTTGNACGQSAQATLVITITPAIANNLIPANQTVCAGESTGMLVGSVPSGGSSVYTYLWERSTISASEGFAPAAGANNTQNYTPGLLNQTTWFRRKVTSEACEHTSEAMRIHVSAIPDKPVIEQTGSMELRASVAGEYYEWLRNGVLLQGNAQSVQIKEEGAYKVRVRNTAGCFSPYSDALEFFIKGTDEDTVKSGLTIYLNQANGKLTITTQEPLREVELQMISLRGQVVYSKYMPQIQTQLELELGHLPNGVYLLLLKSSSKQVKRKILLQH</sequence>
<dbReference type="InterPro" id="IPR045829">
    <property type="entry name" value="PKD_6"/>
</dbReference>
<evidence type="ECO:0000313" key="4">
    <source>
        <dbReference type="Proteomes" id="UP000625551"/>
    </source>
</evidence>